<dbReference type="InterPro" id="IPR003661">
    <property type="entry name" value="HisK_dim/P_dom"/>
</dbReference>
<dbReference type="InterPro" id="IPR005467">
    <property type="entry name" value="His_kinase_dom"/>
</dbReference>
<keyword evidence="6" id="KW-0472">Membrane</keyword>
<evidence type="ECO:0000256" key="3">
    <source>
        <dbReference type="ARBA" id="ARBA00022553"/>
    </source>
</evidence>
<dbReference type="Pfam" id="PF08448">
    <property type="entry name" value="PAS_4"/>
    <property type="match status" value="2"/>
</dbReference>
<dbReference type="NCBIfam" id="TIGR00229">
    <property type="entry name" value="sensory_box"/>
    <property type="match status" value="2"/>
</dbReference>
<protein>
    <recommendedName>
        <fullName evidence="2">histidine kinase</fullName>
        <ecNumber evidence="2">2.7.13.3</ecNumber>
    </recommendedName>
</protein>
<dbReference type="InterPro" id="IPR013656">
    <property type="entry name" value="PAS_4"/>
</dbReference>
<evidence type="ECO:0000256" key="5">
    <source>
        <dbReference type="ARBA" id="ARBA00022777"/>
    </source>
</evidence>
<dbReference type="InterPro" id="IPR004358">
    <property type="entry name" value="Sig_transdc_His_kin-like_C"/>
</dbReference>
<evidence type="ECO:0000259" key="7">
    <source>
        <dbReference type="PROSITE" id="PS50109"/>
    </source>
</evidence>
<dbReference type="SUPFAM" id="SSF47384">
    <property type="entry name" value="Homodimeric domain of signal transducing histidine kinase"/>
    <property type="match status" value="1"/>
</dbReference>
<dbReference type="PRINTS" id="PR00344">
    <property type="entry name" value="BCTRLSENSOR"/>
</dbReference>
<dbReference type="Gene3D" id="3.30.450.20">
    <property type="entry name" value="PAS domain"/>
    <property type="match status" value="2"/>
</dbReference>
<dbReference type="InterPro" id="IPR050351">
    <property type="entry name" value="BphY/WalK/GraS-like"/>
</dbReference>
<accession>A0ABY4D054</accession>
<evidence type="ECO:0000313" key="10">
    <source>
        <dbReference type="Proteomes" id="UP000831113"/>
    </source>
</evidence>
<organism evidence="9 10">
    <name type="scientific">Hymenobacter tibetensis</name>
    <dbReference type="NCBI Taxonomy" id="497967"/>
    <lineage>
        <taxon>Bacteria</taxon>
        <taxon>Pseudomonadati</taxon>
        <taxon>Bacteroidota</taxon>
        <taxon>Cytophagia</taxon>
        <taxon>Cytophagales</taxon>
        <taxon>Hymenobacteraceae</taxon>
        <taxon>Hymenobacter</taxon>
    </lineage>
</organism>
<comment type="catalytic activity">
    <reaction evidence="1">
        <text>ATP + protein L-histidine = ADP + protein N-phospho-L-histidine.</text>
        <dbReference type="EC" id="2.7.13.3"/>
    </reaction>
</comment>
<dbReference type="SUPFAM" id="SSF55785">
    <property type="entry name" value="PYP-like sensor domain (PAS domain)"/>
    <property type="match status" value="2"/>
</dbReference>
<dbReference type="InterPro" id="IPR036097">
    <property type="entry name" value="HisK_dim/P_sf"/>
</dbReference>
<evidence type="ECO:0000256" key="1">
    <source>
        <dbReference type="ARBA" id="ARBA00000085"/>
    </source>
</evidence>
<dbReference type="InterPro" id="IPR036890">
    <property type="entry name" value="HATPase_C_sf"/>
</dbReference>
<evidence type="ECO:0000256" key="2">
    <source>
        <dbReference type="ARBA" id="ARBA00012438"/>
    </source>
</evidence>
<dbReference type="PROSITE" id="PS50109">
    <property type="entry name" value="HIS_KIN"/>
    <property type="match status" value="1"/>
</dbReference>
<dbReference type="Pfam" id="PF02518">
    <property type="entry name" value="HATPase_c"/>
    <property type="match status" value="1"/>
</dbReference>
<dbReference type="EMBL" id="CP094669">
    <property type="protein sequence ID" value="UOG74471.1"/>
    <property type="molecule type" value="Genomic_DNA"/>
</dbReference>
<keyword evidence="5 9" id="KW-0418">Kinase</keyword>
<dbReference type="InterPro" id="IPR035965">
    <property type="entry name" value="PAS-like_dom_sf"/>
</dbReference>
<feature type="domain" description="Histidine kinase" evidence="7">
    <location>
        <begin position="261"/>
        <end position="474"/>
    </location>
</feature>
<keyword evidence="4" id="KW-0808">Transferase</keyword>
<feature type="domain" description="PAS" evidence="8">
    <location>
        <begin position="134"/>
        <end position="204"/>
    </location>
</feature>
<dbReference type="CDD" id="cd00082">
    <property type="entry name" value="HisKA"/>
    <property type="match status" value="1"/>
</dbReference>
<dbReference type="RefSeq" id="WP_243797870.1">
    <property type="nucleotide sequence ID" value="NZ_CP094669.1"/>
</dbReference>
<dbReference type="InterPro" id="IPR000014">
    <property type="entry name" value="PAS"/>
</dbReference>
<dbReference type="SMART" id="SM00091">
    <property type="entry name" value="PAS"/>
    <property type="match status" value="2"/>
</dbReference>
<evidence type="ECO:0000313" key="9">
    <source>
        <dbReference type="EMBL" id="UOG74471.1"/>
    </source>
</evidence>
<dbReference type="PROSITE" id="PS50112">
    <property type="entry name" value="PAS"/>
    <property type="match status" value="2"/>
</dbReference>
<dbReference type="SMART" id="SM00387">
    <property type="entry name" value="HATPase_c"/>
    <property type="match status" value="1"/>
</dbReference>
<dbReference type="GO" id="GO:0016301">
    <property type="term" value="F:kinase activity"/>
    <property type="evidence" value="ECO:0007669"/>
    <property type="project" value="UniProtKB-KW"/>
</dbReference>
<dbReference type="SUPFAM" id="SSF55874">
    <property type="entry name" value="ATPase domain of HSP90 chaperone/DNA topoisomerase II/histidine kinase"/>
    <property type="match status" value="1"/>
</dbReference>
<keyword evidence="10" id="KW-1185">Reference proteome</keyword>
<sequence length="474" mass="53995">MDNSAQLVDSEQRFRSLFENNPDLVLFQNKDGVIQDANQAFLSLVEKPKAQVLNHTLESFLPPRIAPLFRQKLEEAFQGIKVRFDAEVQFDSKVPRMYDVTKVALMVNQQVVGIHALFRDITDIMTAQTLVHQQAQKLNTIFESITDAFFLLDREWRFTYVNSEVVRLLGMRREELVHQSVWRAFPEEEGGPFRRHYQQAMATGQSVHFEAFLERMQLWLDVKVFPSDEGLSVYFSDVTDRVKVHEELHQQNNDLQQFTYIVSHNLRAPLANIMGLVNLLTSLPPESEDFRVTRDHLQTNAYQLDNVLQDMNTILAIRDTQDVAAAELVSVADVLEQARRTLEEPMQQIGGTLEVSLPAGLQVKGNRAYLYSIFFNLLSNAIKYGAETRPLQVVVQGSASPEYGVRITFSDNGSGFNQEKAGADVFKLYKRFHAQQAGRGMGLYLVKTHVEAMGGRIEVSSQVDVGTRFIIHLR</sequence>
<dbReference type="CDD" id="cd00130">
    <property type="entry name" value="PAS"/>
    <property type="match status" value="2"/>
</dbReference>
<name>A0ABY4D054_9BACT</name>
<evidence type="ECO:0000256" key="4">
    <source>
        <dbReference type="ARBA" id="ARBA00022679"/>
    </source>
</evidence>
<feature type="domain" description="PAS" evidence="8">
    <location>
        <begin position="10"/>
        <end position="80"/>
    </location>
</feature>
<dbReference type="Proteomes" id="UP000831113">
    <property type="component" value="Chromosome"/>
</dbReference>
<dbReference type="PANTHER" id="PTHR42878">
    <property type="entry name" value="TWO-COMPONENT HISTIDINE KINASE"/>
    <property type="match status" value="1"/>
</dbReference>
<gene>
    <name evidence="9" type="ORF">MTX78_20415</name>
</gene>
<proteinExistence type="predicted"/>
<dbReference type="Pfam" id="PF00512">
    <property type="entry name" value="HisKA"/>
    <property type="match status" value="1"/>
</dbReference>
<dbReference type="Gene3D" id="1.10.287.130">
    <property type="match status" value="1"/>
</dbReference>
<keyword evidence="3" id="KW-0597">Phosphoprotein</keyword>
<reference evidence="9 10" key="1">
    <citation type="submission" date="2022-03" db="EMBL/GenBank/DDBJ databases">
        <title>Hymenobactersp. isolated from the air.</title>
        <authorList>
            <person name="Won M."/>
            <person name="Kwon S.-W."/>
        </authorList>
    </citation>
    <scope>NUCLEOTIDE SEQUENCE [LARGE SCALE GENOMIC DNA]</scope>
    <source>
        <strain evidence="9 10">KACC 21982</strain>
    </source>
</reference>
<evidence type="ECO:0000259" key="8">
    <source>
        <dbReference type="PROSITE" id="PS50112"/>
    </source>
</evidence>
<dbReference type="InterPro" id="IPR003594">
    <property type="entry name" value="HATPase_dom"/>
</dbReference>
<dbReference type="PANTHER" id="PTHR42878:SF15">
    <property type="entry name" value="BACTERIOPHYTOCHROME"/>
    <property type="match status" value="1"/>
</dbReference>
<dbReference type="Gene3D" id="3.30.565.10">
    <property type="entry name" value="Histidine kinase-like ATPase, C-terminal domain"/>
    <property type="match status" value="1"/>
</dbReference>
<dbReference type="EC" id="2.7.13.3" evidence="2"/>
<evidence type="ECO:0000256" key="6">
    <source>
        <dbReference type="ARBA" id="ARBA00023136"/>
    </source>
</evidence>